<name>A0ABR2VYA2_9FUNG</name>
<feature type="region of interest" description="Disordered" evidence="1">
    <location>
        <begin position="1"/>
        <end position="79"/>
    </location>
</feature>
<proteinExistence type="predicted"/>
<feature type="compositionally biased region" description="Acidic residues" evidence="1">
    <location>
        <begin position="47"/>
        <end position="67"/>
    </location>
</feature>
<organism evidence="2 3">
    <name type="scientific">Basidiobolus ranarum</name>
    <dbReference type="NCBI Taxonomy" id="34480"/>
    <lineage>
        <taxon>Eukaryota</taxon>
        <taxon>Fungi</taxon>
        <taxon>Fungi incertae sedis</taxon>
        <taxon>Zoopagomycota</taxon>
        <taxon>Entomophthoromycotina</taxon>
        <taxon>Basidiobolomycetes</taxon>
        <taxon>Basidiobolales</taxon>
        <taxon>Basidiobolaceae</taxon>
        <taxon>Basidiobolus</taxon>
    </lineage>
</organism>
<evidence type="ECO:0008006" key="4">
    <source>
        <dbReference type="Google" id="ProtNLM"/>
    </source>
</evidence>
<gene>
    <name evidence="2" type="ORF">K7432_008681</name>
</gene>
<evidence type="ECO:0000313" key="3">
    <source>
        <dbReference type="Proteomes" id="UP001479436"/>
    </source>
</evidence>
<protein>
    <recommendedName>
        <fullName evidence="4">Hyaluronan/mRNA-binding protein domain-containing protein</fullName>
    </recommendedName>
</protein>
<evidence type="ECO:0000256" key="1">
    <source>
        <dbReference type="SAM" id="MobiDB-lite"/>
    </source>
</evidence>
<evidence type="ECO:0000313" key="2">
    <source>
        <dbReference type="EMBL" id="KAK9710048.1"/>
    </source>
</evidence>
<feature type="compositionally biased region" description="Basic and acidic residues" evidence="1">
    <location>
        <begin position="26"/>
        <end position="35"/>
    </location>
</feature>
<dbReference type="EMBL" id="JASJQH010007368">
    <property type="protein sequence ID" value="KAK9710048.1"/>
    <property type="molecule type" value="Genomic_DNA"/>
</dbReference>
<reference evidence="2 3" key="1">
    <citation type="submission" date="2023-04" db="EMBL/GenBank/DDBJ databases">
        <title>Genome of Basidiobolus ranarum AG-B5.</title>
        <authorList>
            <person name="Stajich J.E."/>
            <person name="Carter-House D."/>
            <person name="Gryganskyi A."/>
        </authorList>
    </citation>
    <scope>NUCLEOTIDE SEQUENCE [LARGE SCALE GENOMIC DNA]</scope>
    <source>
        <strain evidence="2 3">AG-B5</strain>
    </source>
</reference>
<accession>A0ABR2VYA2</accession>
<dbReference type="Proteomes" id="UP001479436">
    <property type="component" value="Unassembled WGS sequence"/>
</dbReference>
<sequence length="95" mass="10756">MTRTKPHNSTAAVAGERHFNRSGYQDPRRLPKKEGAGGFNWGRPSDELDIVGDTDATDGYPWEEYDDEHPTRKRASSDVKLSTIDSKLFESLHNH</sequence>
<comment type="caution">
    <text evidence="2">The sequence shown here is derived from an EMBL/GenBank/DDBJ whole genome shotgun (WGS) entry which is preliminary data.</text>
</comment>
<keyword evidence="3" id="KW-1185">Reference proteome</keyword>